<dbReference type="AlphaFoldDB" id="A0A4U1JGJ7"/>
<accession>A0A4U1JGJ7</accession>
<dbReference type="Gene3D" id="3.40.50.10140">
    <property type="entry name" value="Toll/interleukin-1 receptor homology (TIR) domain"/>
    <property type="match status" value="1"/>
</dbReference>
<dbReference type="SMART" id="SM00255">
    <property type="entry name" value="TIR"/>
    <property type="match status" value="1"/>
</dbReference>
<proteinExistence type="predicted"/>
<evidence type="ECO:0000313" key="4">
    <source>
        <dbReference type="Proteomes" id="UP000309215"/>
    </source>
</evidence>
<comment type="caution">
    <text evidence="3">The sequence shown here is derived from an EMBL/GenBank/DDBJ whole genome shotgun (WGS) entry which is preliminary data.</text>
</comment>
<gene>
    <name evidence="3" type="ORF">E8A74_11380</name>
</gene>
<dbReference type="Proteomes" id="UP000309215">
    <property type="component" value="Unassembled WGS sequence"/>
</dbReference>
<organism evidence="3 4">
    <name type="scientific">Polyangium fumosum</name>
    <dbReference type="NCBI Taxonomy" id="889272"/>
    <lineage>
        <taxon>Bacteria</taxon>
        <taxon>Pseudomonadati</taxon>
        <taxon>Myxococcota</taxon>
        <taxon>Polyangia</taxon>
        <taxon>Polyangiales</taxon>
        <taxon>Polyangiaceae</taxon>
        <taxon>Polyangium</taxon>
    </lineage>
</organism>
<feature type="region of interest" description="Disordered" evidence="1">
    <location>
        <begin position="155"/>
        <end position="211"/>
    </location>
</feature>
<name>A0A4U1JGJ7_9BACT</name>
<dbReference type="SUPFAM" id="SSF52200">
    <property type="entry name" value="Toll/Interleukin receptor TIR domain"/>
    <property type="match status" value="1"/>
</dbReference>
<feature type="compositionally biased region" description="Low complexity" evidence="1">
    <location>
        <begin position="156"/>
        <end position="171"/>
    </location>
</feature>
<dbReference type="GO" id="GO:0007165">
    <property type="term" value="P:signal transduction"/>
    <property type="evidence" value="ECO:0007669"/>
    <property type="project" value="InterPro"/>
</dbReference>
<feature type="domain" description="TIR" evidence="2">
    <location>
        <begin position="2"/>
        <end position="145"/>
    </location>
</feature>
<protein>
    <submittedName>
        <fullName evidence="3">TIR domain-containing protein</fullName>
    </submittedName>
</protein>
<feature type="region of interest" description="Disordered" evidence="1">
    <location>
        <begin position="246"/>
        <end position="270"/>
    </location>
</feature>
<sequence>MPVDVFISFAVNAPKDVEAYRALEKHLAGLLTRGRIRISHTSNVLAGQTRVDVHPDLERAQIILCLLTADYAASRECNAEEHRAYARHEERTASVVPVLVRSLDIRATGVRPAGLHVLPSNLVPVERWPQPDEAWSLVAESIRYLVKNIEAQHQGSTPSYRSSAPSFSSDPRPMHASSPDFGGAHPSSPDLRWSQPHSSLSSPGAGPVYRTPEARSWSRTSWMTLAGIFVVLFCVGIFKGIYGSDSPNQSVSPPSVHEQGNESSVKTTVPVAQTPSGSTCCGGVECRTDPYNTSRLKAVCKESAQYCGPCASGRASVPGACADALSPTQRHWIRLYSVRVNGNDVPDDAQVCFRGVDAREWIGCIPISDAQTRGNGRFSRRVPVTIGDMLERKGLHVEVLVGQTAWATGDVAHDDIKRTALCIGLNMPLTPTLDAPPPPNADRTTKVVVLLDDP</sequence>
<dbReference type="InterPro" id="IPR000157">
    <property type="entry name" value="TIR_dom"/>
</dbReference>
<evidence type="ECO:0000259" key="2">
    <source>
        <dbReference type="SMART" id="SM00255"/>
    </source>
</evidence>
<feature type="compositionally biased region" description="Polar residues" evidence="1">
    <location>
        <begin position="261"/>
        <end position="270"/>
    </location>
</feature>
<reference evidence="3 4" key="1">
    <citation type="submission" date="2019-04" db="EMBL/GenBank/DDBJ databases">
        <authorList>
            <person name="Li Y."/>
            <person name="Wang J."/>
        </authorList>
    </citation>
    <scope>NUCLEOTIDE SEQUENCE [LARGE SCALE GENOMIC DNA]</scope>
    <source>
        <strain evidence="3 4">DSM 14668</strain>
    </source>
</reference>
<dbReference type="EMBL" id="SSMQ01000009">
    <property type="protein sequence ID" value="TKD09758.1"/>
    <property type="molecule type" value="Genomic_DNA"/>
</dbReference>
<keyword evidence="4" id="KW-1185">Reference proteome</keyword>
<dbReference type="InterPro" id="IPR035897">
    <property type="entry name" value="Toll_tir_struct_dom_sf"/>
</dbReference>
<dbReference type="OrthoDB" id="1426235at2"/>
<evidence type="ECO:0000313" key="3">
    <source>
        <dbReference type="EMBL" id="TKD09758.1"/>
    </source>
</evidence>
<evidence type="ECO:0000256" key="1">
    <source>
        <dbReference type="SAM" id="MobiDB-lite"/>
    </source>
</evidence>